<organism evidence="1 2">
    <name type="scientific">Pseudoduganella violacea</name>
    <dbReference type="NCBI Taxonomy" id="1715466"/>
    <lineage>
        <taxon>Bacteria</taxon>
        <taxon>Pseudomonadati</taxon>
        <taxon>Pseudomonadota</taxon>
        <taxon>Betaproteobacteria</taxon>
        <taxon>Burkholderiales</taxon>
        <taxon>Oxalobacteraceae</taxon>
        <taxon>Telluria group</taxon>
        <taxon>Pseudoduganella</taxon>
    </lineage>
</organism>
<dbReference type="PIRSF" id="PIRSF010372">
    <property type="entry name" value="PaiB"/>
    <property type="match status" value="1"/>
</dbReference>
<gene>
    <name evidence="1" type="ORF">FHS03_002807</name>
</gene>
<dbReference type="RefSeq" id="WP_183441564.1">
    <property type="nucleotide sequence ID" value="NZ_JACHXD010000007.1"/>
</dbReference>
<dbReference type="Proteomes" id="UP000541535">
    <property type="component" value="Unassembled WGS sequence"/>
</dbReference>
<dbReference type="InterPro" id="IPR012349">
    <property type="entry name" value="Split_barrel_FMN-bd"/>
</dbReference>
<dbReference type="EMBL" id="JACHXD010000007">
    <property type="protein sequence ID" value="MBB3119752.1"/>
    <property type="molecule type" value="Genomic_DNA"/>
</dbReference>
<dbReference type="InterPro" id="IPR007396">
    <property type="entry name" value="TR_PAI2-type"/>
</dbReference>
<protein>
    <submittedName>
        <fullName evidence="1">Transcriptional regulator</fullName>
    </submittedName>
</protein>
<reference evidence="1 2" key="1">
    <citation type="submission" date="2020-08" db="EMBL/GenBank/DDBJ databases">
        <title>Genomic Encyclopedia of Type Strains, Phase III (KMG-III): the genomes of soil and plant-associated and newly described type strains.</title>
        <authorList>
            <person name="Whitman W."/>
        </authorList>
    </citation>
    <scope>NUCLEOTIDE SEQUENCE [LARGE SCALE GENOMIC DNA]</scope>
    <source>
        <strain evidence="1 2">CECT 8897</strain>
    </source>
</reference>
<sequence>MYVPAEFAEQRTEALHALIQQHPLGTLITYGSNGLDATHLPFELDASEGEFGVLRAHAARKNPVWQDVGNGEVLVVFQAVDAYISPQWYPGKQETHKEVPTWNYVVVHAYGRLTARDDERYVRGVVARLTRTHEVSQSVPWKMGDAPKDFIDTLLTEIVGIEIEITRLLGKSKLSQHKDARDIRGAGEGLKEQGKHRIGDAMLAHAEAKEQR</sequence>
<keyword evidence="2" id="KW-1185">Reference proteome</keyword>
<dbReference type="PANTHER" id="PTHR35802:SF1">
    <property type="entry name" value="PROTEASE SYNTHASE AND SPORULATION PROTEIN PAI 2"/>
    <property type="match status" value="1"/>
</dbReference>
<comment type="caution">
    <text evidence="1">The sequence shown here is derived from an EMBL/GenBank/DDBJ whole genome shotgun (WGS) entry which is preliminary data.</text>
</comment>
<dbReference type="PANTHER" id="PTHR35802">
    <property type="entry name" value="PROTEASE SYNTHASE AND SPORULATION PROTEIN PAI 2"/>
    <property type="match status" value="1"/>
</dbReference>
<dbReference type="Pfam" id="PF04299">
    <property type="entry name" value="FMN_bind_2"/>
    <property type="match status" value="1"/>
</dbReference>
<accession>A0A7W5FUH5</accession>
<dbReference type="AlphaFoldDB" id="A0A7W5FUH5"/>
<name>A0A7W5FUH5_9BURK</name>
<evidence type="ECO:0000313" key="2">
    <source>
        <dbReference type="Proteomes" id="UP000541535"/>
    </source>
</evidence>
<dbReference type="SUPFAM" id="SSF50475">
    <property type="entry name" value="FMN-binding split barrel"/>
    <property type="match status" value="1"/>
</dbReference>
<evidence type="ECO:0000313" key="1">
    <source>
        <dbReference type="EMBL" id="MBB3119752.1"/>
    </source>
</evidence>
<proteinExistence type="predicted"/>
<dbReference type="Gene3D" id="2.30.110.10">
    <property type="entry name" value="Electron Transport, Fmn-binding Protein, Chain A"/>
    <property type="match status" value="1"/>
</dbReference>